<evidence type="ECO:0000256" key="1">
    <source>
        <dbReference type="SAM" id="MobiDB-lite"/>
    </source>
</evidence>
<feature type="compositionally biased region" description="Polar residues" evidence="1">
    <location>
        <begin position="252"/>
        <end position="262"/>
    </location>
</feature>
<dbReference type="KEGG" id="bbel:109472048"/>
<feature type="compositionally biased region" description="Polar residues" evidence="1">
    <location>
        <begin position="654"/>
        <end position="663"/>
    </location>
</feature>
<feature type="compositionally biased region" description="Polar residues" evidence="1">
    <location>
        <begin position="298"/>
        <end position="312"/>
    </location>
</feature>
<feature type="compositionally biased region" description="Basic and acidic residues" evidence="1">
    <location>
        <begin position="417"/>
        <end position="427"/>
    </location>
</feature>
<dbReference type="AlphaFoldDB" id="A0A6P4Z7Z4"/>
<feature type="region of interest" description="Disordered" evidence="1">
    <location>
        <begin position="559"/>
        <end position="578"/>
    </location>
</feature>
<feature type="compositionally biased region" description="Basic and acidic residues" evidence="1">
    <location>
        <begin position="638"/>
        <end position="653"/>
    </location>
</feature>
<feature type="compositionally biased region" description="Basic and acidic residues" evidence="1">
    <location>
        <begin position="509"/>
        <end position="536"/>
    </location>
</feature>
<protein>
    <submittedName>
        <fullName evidence="3">Uncharacterized protein LOC109472048</fullName>
    </submittedName>
</protein>
<feature type="compositionally biased region" description="Basic and acidic residues" evidence="1">
    <location>
        <begin position="241"/>
        <end position="251"/>
    </location>
</feature>
<dbReference type="RefSeq" id="XP_019627182.1">
    <property type="nucleotide sequence ID" value="XM_019771623.1"/>
</dbReference>
<reference evidence="3" key="1">
    <citation type="submission" date="2025-08" db="UniProtKB">
        <authorList>
            <consortium name="RefSeq"/>
        </authorList>
    </citation>
    <scope>IDENTIFICATION</scope>
    <source>
        <tissue evidence="3">Gonad</tissue>
    </source>
</reference>
<feature type="compositionally biased region" description="Basic and acidic residues" evidence="1">
    <location>
        <begin position="313"/>
        <end position="335"/>
    </location>
</feature>
<feature type="region of interest" description="Disordered" evidence="1">
    <location>
        <begin position="638"/>
        <end position="709"/>
    </location>
</feature>
<feature type="region of interest" description="Disordered" evidence="1">
    <location>
        <begin position="591"/>
        <end position="616"/>
    </location>
</feature>
<dbReference type="GeneID" id="109472048"/>
<feature type="region of interest" description="Disordered" evidence="1">
    <location>
        <begin position="370"/>
        <end position="543"/>
    </location>
</feature>
<feature type="compositionally biased region" description="Basic and acidic residues" evidence="1">
    <location>
        <begin position="682"/>
        <end position="692"/>
    </location>
</feature>
<dbReference type="Proteomes" id="UP000515135">
    <property type="component" value="Unplaced"/>
</dbReference>
<feature type="compositionally biased region" description="Polar residues" evidence="1">
    <location>
        <begin position="478"/>
        <end position="487"/>
    </location>
</feature>
<sequence>MANRGSAGIYSTYYCQLVPVVSLNCFLVQKMSISAGIIVFEGKFLPEVVRQGRKYLPVDAVVAVMFPRVPRHVDPIDIFRELAGVQLHRATWSETRMLQSIEGVSHGKPREGTSPLVLFEDLQRCYPELCRICKRYCSQVDKTREEDCGQQTMQANERDGAKSRDSEKSRAKRKFDNLSTVNNSSTGETSLSTGASKAARSADLEPNAESMERKCKIGVENKDTAVDIAVDTPQQSNHITNKKEDAKHKSPSDLSTLENKASTSDDVRWVVVDEVTAESESSFVLAVGSCESIDDTPSPLTEPNHSLPVSKTDSCEEDRFSDLPGKEEERPEEFTSHQTVTDVSAPLNCSPTGEALCGVGMQTYPLCTAQTGGEQKDRDDCSDSAVEDSAAGPHLSHSPKPEASVGETPGGSCQLKDSGDTGKRHILGETPNTRADGRHLQEKTFPDPEGNASVTKDLGQVAEPPGSFIQHTDHRGNETTSSSVTNSLPPPRRDCEESQKPVVVAHLHSKADKADASTDSSTDSRRDSQPAGRDARQAQQDRNLWSSLEMLDVCCRTGGNIEDHQGRSVSSGPEDEGRTVRGNIATLLRNNGVTLPDVSPPRSSGEIPRGCETASADAGGRLVKEERCMTDLQVPKKETRNMATTAEREDKGTASDTTASSEMTGIGERYGLPINRPVSSLELKHDENKPNDCRGSCNESTDDSGGENIGLIMECVPEPTYTKARFKVPQENATKKTTEVEDCAAAKRWDIAPGSTVKGSRSPSDDQPKREVHKVLPSPTETVDGPFPPAQK</sequence>
<accession>A0A6P4Z7Z4</accession>
<evidence type="ECO:0000313" key="2">
    <source>
        <dbReference type="Proteomes" id="UP000515135"/>
    </source>
</evidence>
<keyword evidence="2" id="KW-1185">Reference proteome</keyword>
<feature type="region of interest" description="Disordered" evidence="1">
    <location>
        <begin position="751"/>
        <end position="792"/>
    </location>
</feature>
<feature type="compositionally biased region" description="Basic and acidic residues" evidence="1">
    <location>
        <begin position="435"/>
        <end position="446"/>
    </location>
</feature>
<organism evidence="2 3">
    <name type="scientific">Branchiostoma belcheri</name>
    <name type="common">Amphioxus</name>
    <dbReference type="NCBI Taxonomy" id="7741"/>
    <lineage>
        <taxon>Eukaryota</taxon>
        <taxon>Metazoa</taxon>
        <taxon>Chordata</taxon>
        <taxon>Cephalochordata</taxon>
        <taxon>Leptocardii</taxon>
        <taxon>Amphioxiformes</taxon>
        <taxon>Branchiostomatidae</taxon>
        <taxon>Branchiostoma</taxon>
    </lineage>
</organism>
<evidence type="ECO:0000313" key="3">
    <source>
        <dbReference type="RefSeq" id="XP_019627182.1"/>
    </source>
</evidence>
<dbReference type="OrthoDB" id="10335190at2759"/>
<feature type="region of interest" description="Disordered" evidence="1">
    <location>
        <begin position="230"/>
        <end position="263"/>
    </location>
</feature>
<feature type="region of interest" description="Disordered" evidence="1">
    <location>
        <begin position="294"/>
        <end position="339"/>
    </location>
</feature>
<feature type="compositionally biased region" description="Basic and acidic residues" evidence="1">
    <location>
        <begin position="156"/>
        <end position="169"/>
    </location>
</feature>
<name>A0A6P4Z7Z4_BRABE</name>
<feature type="compositionally biased region" description="Basic and acidic residues" evidence="1">
    <location>
        <begin position="763"/>
        <end position="774"/>
    </location>
</feature>
<feature type="compositionally biased region" description="Polar residues" evidence="1">
    <location>
        <begin position="177"/>
        <end position="195"/>
    </location>
</feature>
<gene>
    <name evidence="3" type="primary">LOC109472048</name>
</gene>
<feature type="region of interest" description="Disordered" evidence="1">
    <location>
        <begin position="144"/>
        <end position="213"/>
    </location>
</feature>
<proteinExistence type="predicted"/>